<dbReference type="Proteomes" id="UP000011761">
    <property type="component" value="Unassembled WGS sequence"/>
</dbReference>
<proteinExistence type="predicted"/>
<dbReference type="AlphaFoldDB" id="M2LCW8"/>
<keyword evidence="3" id="KW-1185">Reference proteome</keyword>
<dbReference type="GeneID" id="19111269"/>
<name>M2LCW8_BAUPA</name>
<reference evidence="2 3" key="1">
    <citation type="journal article" date="2012" name="PLoS Pathog.">
        <title>Diverse lifestyles and strategies of plant pathogenesis encoded in the genomes of eighteen Dothideomycetes fungi.</title>
        <authorList>
            <person name="Ohm R.A."/>
            <person name="Feau N."/>
            <person name="Henrissat B."/>
            <person name="Schoch C.L."/>
            <person name="Horwitz B.A."/>
            <person name="Barry K.W."/>
            <person name="Condon B.J."/>
            <person name="Copeland A.C."/>
            <person name="Dhillon B."/>
            <person name="Glaser F."/>
            <person name="Hesse C.N."/>
            <person name="Kosti I."/>
            <person name="LaButti K."/>
            <person name="Lindquist E.A."/>
            <person name="Lucas S."/>
            <person name="Salamov A.A."/>
            <person name="Bradshaw R.E."/>
            <person name="Ciuffetti L."/>
            <person name="Hamelin R.C."/>
            <person name="Kema G.H.J."/>
            <person name="Lawrence C."/>
            <person name="Scott J.A."/>
            <person name="Spatafora J.W."/>
            <person name="Turgeon B.G."/>
            <person name="de Wit P.J.G.M."/>
            <person name="Zhong S."/>
            <person name="Goodwin S.B."/>
            <person name="Grigoriev I.V."/>
        </authorList>
    </citation>
    <scope>NUCLEOTIDE SEQUENCE [LARGE SCALE GENOMIC DNA]</scope>
    <source>
        <strain evidence="2 3">UAMH 10762</strain>
    </source>
</reference>
<dbReference type="EMBL" id="KB445563">
    <property type="protein sequence ID" value="EMC91822.1"/>
    <property type="molecule type" value="Genomic_DNA"/>
</dbReference>
<dbReference type="RefSeq" id="XP_007681240.1">
    <property type="nucleotide sequence ID" value="XM_007683050.1"/>
</dbReference>
<evidence type="ECO:0000313" key="2">
    <source>
        <dbReference type="EMBL" id="EMC91822.1"/>
    </source>
</evidence>
<accession>M2LCW8</accession>
<feature type="compositionally biased region" description="Basic and acidic residues" evidence="1">
    <location>
        <begin position="138"/>
        <end position="153"/>
    </location>
</feature>
<evidence type="ECO:0000256" key="1">
    <source>
        <dbReference type="SAM" id="MobiDB-lite"/>
    </source>
</evidence>
<protein>
    <submittedName>
        <fullName evidence="2">Uncharacterized protein</fullName>
    </submittedName>
</protein>
<organism evidence="2 3">
    <name type="scientific">Baudoinia panamericana (strain UAMH 10762)</name>
    <name type="common">Angels' share fungus</name>
    <name type="synonym">Baudoinia compniacensis (strain UAMH 10762)</name>
    <dbReference type="NCBI Taxonomy" id="717646"/>
    <lineage>
        <taxon>Eukaryota</taxon>
        <taxon>Fungi</taxon>
        <taxon>Dikarya</taxon>
        <taxon>Ascomycota</taxon>
        <taxon>Pezizomycotina</taxon>
        <taxon>Dothideomycetes</taxon>
        <taxon>Dothideomycetidae</taxon>
        <taxon>Mycosphaerellales</taxon>
        <taxon>Teratosphaeriaceae</taxon>
        <taxon>Baudoinia</taxon>
    </lineage>
</organism>
<feature type="compositionally biased region" description="Basic residues" evidence="1">
    <location>
        <begin position="89"/>
        <end position="99"/>
    </location>
</feature>
<gene>
    <name evidence="2" type="ORF">BAUCODRAFT_306074</name>
</gene>
<sequence length="153" mass="17719">MLPGLQENRQLAERRKFANVYTLCSRSTSDIRNSRDCVENNLRHCTDRRRVVLGNAHYNQGVSPTLSLFSQAIRRVRHTSSTNNATPKLQRRKLRPPASHRHEQPTRDQPRDQRPPIDRPVILQRAYKLEAVDGNESEGCHRLSSEPYNERLG</sequence>
<feature type="compositionally biased region" description="Basic and acidic residues" evidence="1">
    <location>
        <begin position="100"/>
        <end position="117"/>
    </location>
</feature>
<dbReference type="HOGENOM" id="CLU_1712929_0_0_1"/>
<feature type="region of interest" description="Disordered" evidence="1">
    <location>
        <begin position="77"/>
        <end position="153"/>
    </location>
</feature>
<evidence type="ECO:0000313" key="3">
    <source>
        <dbReference type="Proteomes" id="UP000011761"/>
    </source>
</evidence>
<dbReference type="KEGG" id="bcom:BAUCODRAFT_306074"/>